<dbReference type="NCBIfam" id="NF001159">
    <property type="entry name" value="PRK00150.1-3"/>
    <property type="match status" value="1"/>
</dbReference>
<gene>
    <name evidence="6" type="primary">def</name>
    <name evidence="7" type="ORF">F4561_004622</name>
</gene>
<dbReference type="PRINTS" id="PR01576">
    <property type="entry name" value="PDEFORMYLASE"/>
</dbReference>
<protein>
    <recommendedName>
        <fullName evidence="6">Peptide deformylase</fullName>
        <shortName evidence="6">PDF</shortName>
        <ecNumber evidence="6">3.5.1.88</ecNumber>
    </recommendedName>
    <alternativeName>
        <fullName evidence="6">Polypeptide deformylase</fullName>
    </alternativeName>
</protein>
<evidence type="ECO:0000256" key="1">
    <source>
        <dbReference type="ARBA" id="ARBA00010759"/>
    </source>
</evidence>
<evidence type="ECO:0000256" key="6">
    <source>
        <dbReference type="HAMAP-Rule" id="MF_00163"/>
    </source>
</evidence>
<dbReference type="NCBIfam" id="TIGR00079">
    <property type="entry name" value="pept_deformyl"/>
    <property type="match status" value="1"/>
</dbReference>
<comment type="catalytic activity">
    <reaction evidence="6">
        <text>N-terminal N-formyl-L-methionyl-[peptide] + H2O = N-terminal L-methionyl-[peptide] + formate</text>
        <dbReference type="Rhea" id="RHEA:24420"/>
        <dbReference type="Rhea" id="RHEA-COMP:10639"/>
        <dbReference type="Rhea" id="RHEA-COMP:10640"/>
        <dbReference type="ChEBI" id="CHEBI:15377"/>
        <dbReference type="ChEBI" id="CHEBI:15740"/>
        <dbReference type="ChEBI" id="CHEBI:49298"/>
        <dbReference type="ChEBI" id="CHEBI:64731"/>
        <dbReference type="EC" id="3.5.1.88"/>
    </reaction>
</comment>
<reference evidence="7 8" key="1">
    <citation type="submission" date="2020-08" db="EMBL/GenBank/DDBJ databases">
        <title>Sequencing the genomes of 1000 actinobacteria strains.</title>
        <authorList>
            <person name="Klenk H.-P."/>
        </authorList>
    </citation>
    <scope>NUCLEOTIDE SEQUENCE [LARGE SCALE GENOMIC DNA]</scope>
    <source>
        <strain evidence="7 8">DSM 102030</strain>
    </source>
</reference>
<evidence type="ECO:0000256" key="5">
    <source>
        <dbReference type="ARBA" id="ARBA00023004"/>
    </source>
</evidence>
<organism evidence="7 8">
    <name type="scientific">Lipingzhangella halophila</name>
    <dbReference type="NCBI Taxonomy" id="1783352"/>
    <lineage>
        <taxon>Bacteria</taxon>
        <taxon>Bacillati</taxon>
        <taxon>Actinomycetota</taxon>
        <taxon>Actinomycetes</taxon>
        <taxon>Streptosporangiales</taxon>
        <taxon>Nocardiopsidaceae</taxon>
        <taxon>Lipingzhangella</taxon>
    </lineage>
</organism>
<dbReference type="Pfam" id="PF01327">
    <property type="entry name" value="Pep_deformylase"/>
    <property type="match status" value="1"/>
</dbReference>
<evidence type="ECO:0000256" key="3">
    <source>
        <dbReference type="ARBA" id="ARBA00022801"/>
    </source>
</evidence>
<feature type="active site" evidence="6">
    <location>
        <position position="132"/>
    </location>
</feature>
<feature type="binding site" evidence="6">
    <location>
        <position position="89"/>
    </location>
    <ligand>
        <name>Fe cation</name>
        <dbReference type="ChEBI" id="CHEBI:24875"/>
    </ligand>
</feature>
<dbReference type="Gene3D" id="3.90.45.10">
    <property type="entry name" value="Peptide deformylase"/>
    <property type="match status" value="1"/>
</dbReference>
<sequence>MTKRSIVLFGEPVLVTPTTPVTTFDKHTETLVRDLLDTVDEPGHAGVAAPQIGVGLRAFSYNVEGEIGYVLNPEIAERSEEVQEGEEGCLSVPSLWYPTARAQYAVVRGVDLRNEPVTLSGSGLMARCLQHETDHLDGVLYLDRLDRENRRRAMREVRRSAWFLPETPPEPEAVKLPSAFGGLS</sequence>
<keyword evidence="5 6" id="KW-0408">Iron</keyword>
<evidence type="ECO:0000313" key="7">
    <source>
        <dbReference type="EMBL" id="MBB4933802.1"/>
    </source>
</evidence>
<dbReference type="GO" id="GO:0006412">
    <property type="term" value="P:translation"/>
    <property type="evidence" value="ECO:0007669"/>
    <property type="project" value="UniProtKB-UniRule"/>
</dbReference>
<dbReference type="GO" id="GO:0042586">
    <property type="term" value="F:peptide deformylase activity"/>
    <property type="evidence" value="ECO:0007669"/>
    <property type="project" value="UniProtKB-UniRule"/>
</dbReference>
<dbReference type="EMBL" id="JACHJT010000001">
    <property type="protein sequence ID" value="MBB4933802.1"/>
    <property type="molecule type" value="Genomic_DNA"/>
</dbReference>
<dbReference type="PANTHER" id="PTHR10458:SF2">
    <property type="entry name" value="PEPTIDE DEFORMYLASE, MITOCHONDRIAL"/>
    <property type="match status" value="1"/>
</dbReference>
<comment type="cofactor">
    <cofactor evidence="6">
        <name>Fe(2+)</name>
        <dbReference type="ChEBI" id="CHEBI:29033"/>
    </cofactor>
    <text evidence="6">Binds 1 Fe(2+) ion.</text>
</comment>
<comment type="similarity">
    <text evidence="1 6">Belongs to the polypeptide deformylase family.</text>
</comment>
<comment type="function">
    <text evidence="6">Removes the formyl group from the N-terminal Met of newly synthesized proteins. Requires at least a dipeptide for an efficient rate of reaction. N-terminal L-methionine is a prerequisite for activity but the enzyme has broad specificity at other positions.</text>
</comment>
<accession>A0A7W7RL53</accession>
<feature type="binding site" evidence="6">
    <location>
        <position position="135"/>
    </location>
    <ligand>
        <name>Fe cation</name>
        <dbReference type="ChEBI" id="CHEBI:24875"/>
    </ligand>
</feature>
<dbReference type="RefSeq" id="WP_184581356.1">
    <property type="nucleotide sequence ID" value="NZ_JACHJT010000001.1"/>
</dbReference>
<keyword evidence="4 6" id="KW-0648">Protein biosynthesis</keyword>
<dbReference type="Proteomes" id="UP000523007">
    <property type="component" value="Unassembled WGS sequence"/>
</dbReference>
<dbReference type="CDD" id="cd00487">
    <property type="entry name" value="Pep_deformylase"/>
    <property type="match status" value="1"/>
</dbReference>
<proteinExistence type="inferred from homology"/>
<dbReference type="InterPro" id="IPR036821">
    <property type="entry name" value="Peptide_deformylase_sf"/>
</dbReference>
<dbReference type="SUPFAM" id="SSF56420">
    <property type="entry name" value="Peptide deformylase"/>
    <property type="match status" value="1"/>
</dbReference>
<dbReference type="GO" id="GO:0046872">
    <property type="term" value="F:metal ion binding"/>
    <property type="evidence" value="ECO:0007669"/>
    <property type="project" value="UniProtKB-KW"/>
</dbReference>
<dbReference type="HAMAP" id="MF_00163">
    <property type="entry name" value="Pep_deformylase"/>
    <property type="match status" value="1"/>
</dbReference>
<keyword evidence="8" id="KW-1185">Reference proteome</keyword>
<keyword evidence="2 6" id="KW-0479">Metal-binding</keyword>
<feature type="binding site" evidence="6">
    <location>
        <position position="131"/>
    </location>
    <ligand>
        <name>Fe cation</name>
        <dbReference type="ChEBI" id="CHEBI:24875"/>
    </ligand>
</feature>
<dbReference type="InterPro" id="IPR023635">
    <property type="entry name" value="Peptide_deformylase"/>
</dbReference>
<keyword evidence="3 6" id="KW-0378">Hydrolase</keyword>
<evidence type="ECO:0000256" key="2">
    <source>
        <dbReference type="ARBA" id="ARBA00022723"/>
    </source>
</evidence>
<evidence type="ECO:0000313" key="8">
    <source>
        <dbReference type="Proteomes" id="UP000523007"/>
    </source>
</evidence>
<dbReference type="AlphaFoldDB" id="A0A7W7RL53"/>
<evidence type="ECO:0000256" key="4">
    <source>
        <dbReference type="ARBA" id="ARBA00022917"/>
    </source>
</evidence>
<dbReference type="PIRSF" id="PIRSF004749">
    <property type="entry name" value="Pep_def"/>
    <property type="match status" value="1"/>
</dbReference>
<comment type="caution">
    <text evidence="7">The sequence shown here is derived from an EMBL/GenBank/DDBJ whole genome shotgun (WGS) entry which is preliminary data.</text>
</comment>
<dbReference type="EC" id="3.5.1.88" evidence="6"/>
<dbReference type="PANTHER" id="PTHR10458">
    <property type="entry name" value="PEPTIDE DEFORMYLASE"/>
    <property type="match status" value="1"/>
</dbReference>
<name>A0A7W7RL53_9ACTN</name>